<proteinExistence type="predicted"/>
<dbReference type="AlphaFoldDB" id="A0A0J9QUY7"/>
<dbReference type="SUPFAM" id="SSF57362">
    <property type="entry name" value="BPTI-like"/>
    <property type="match status" value="1"/>
</dbReference>
<dbReference type="InterPro" id="IPR002223">
    <property type="entry name" value="Kunitz_BPTI"/>
</dbReference>
<dbReference type="GO" id="GO:0004867">
    <property type="term" value="F:serine-type endopeptidase inhibitor activity"/>
    <property type="evidence" value="ECO:0007669"/>
    <property type="project" value="InterPro"/>
</dbReference>
<name>A0A0J9QUY7_DROSI</name>
<reference evidence="3" key="1">
    <citation type="journal article" date="2013" name="Genome Res.">
        <title>A second-generation assembly of the Drosophila simulans genome provides new insights into patterns of lineage-specific divergence.</title>
        <authorList>
            <person name="Hu T.T."/>
            <person name="Eisen M.B."/>
            <person name="Thornton K.R."/>
            <person name="Andolfatto P."/>
        </authorList>
    </citation>
    <scope>NUCLEOTIDE SEQUENCE [LARGE SCALE GENOMIC DNA]</scope>
    <source>
        <strain evidence="3">W501</strain>
    </source>
</reference>
<reference evidence="3" key="2">
    <citation type="submission" date="2014-06" db="EMBL/GenBank/DDBJ databases">
        <authorList>
            <person name="Hu T."/>
            <person name="Eisen M.B."/>
            <person name="Thornton K.R."/>
            <person name="Andolfatto P."/>
        </authorList>
    </citation>
    <scope>NUCLEOTIDE SEQUENCE</scope>
    <source>
        <strain evidence="3">W501</strain>
    </source>
</reference>
<dbReference type="EMBL" id="CM002910">
    <property type="protein sequence ID" value="KMY87882.1"/>
    <property type="molecule type" value="Genomic_DNA"/>
</dbReference>
<gene>
    <name evidence="3" type="primary">Dsim\GD27386</name>
    <name evidence="3" type="ORF">Dsimw501_GD27386</name>
</gene>
<dbReference type="KEGG" id="dsi:Dsimw501_GD27386"/>
<evidence type="ECO:0000313" key="3">
    <source>
        <dbReference type="EMBL" id="KMY87882.1"/>
    </source>
</evidence>
<dbReference type="Gene3D" id="4.10.410.10">
    <property type="entry name" value="Pancreatic trypsin inhibitor Kunitz domain"/>
    <property type="match status" value="1"/>
</dbReference>
<evidence type="ECO:0000256" key="1">
    <source>
        <dbReference type="SAM" id="SignalP"/>
    </source>
</evidence>
<dbReference type="Proteomes" id="UP000035880">
    <property type="component" value="Chromosome 2L"/>
</dbReference>
<evidence type="ECO:0000259" key="2">
    <source>
        <dbReference type="Pfam" id="PF00014"/>
    </source>
</evidence>
<sequence>MKLSSIVFLIISILGCVSALKNPVCGVKYRGVGLCKMLITKIVYIPNENKCKTVHISGCSAEGTFFKSIKACEAKCKEC</sequence>
<keyword evidence="1" id="KW-0732">Signal</keyword>
<feature type="domain" description="BPTI/Kunitz inhibitor" evidence="2">
    <location>
        <begin position="31"/>
        <end position="77"/>
    </location>
</feature>
<dbReference type="Pfam" id="PF00014">
    <property type="entry name" value="Kunitz_BPTI"/>
    <property type="match status" value="1"/>
</dbReference>
<dbReference type="PROSITE" id="PS51257">
    <property type="entry name" value="PROKAR_LIPOPROTEIN"/>
    <property type="match status" value="1"/>
</dbReference>
<feature type="chain" id="PRO_5005320953" description="BPTI/Kunitz inhibitor domain-containing protein" evidence="1">
    <location>
        <begin position="20"/>
        <end position="79"/>
    </location>
</feature>
<dbReference type="OrthoDB" id="7818317at2759"/>
<dbReference type="InterPro" id="IPR036880">
    <property type="entry name" value="Kunitz_BPTI_sf"/>
</dbReference>
<organism evidence="3">
    <name type="scientific">Drosophila simulans</name>
    <name type="common">Fruit fly</name>
    <dbReference type="NCBI Taxonomy" id="7240"/>
    <lineage>
        <taxon>Eukaryota</taxon>
        <taxon>Metazoa</taxon>
        <taxon>Ecdysozoa</taxon>
        <taxon>Arthropoda</taxon>
        <taxon>Hexapoda</taxon>
        <taxon>Insecta</taxon>
        <taxon>Pterygota</taxon>
        <taxon>Neoptera</taxon>
        <taxon>Endopterygota</taxon>
        <taxon>Diptera</taxon>
        <taxon>Brachycera</taxon>
        <taxon>Muscomorpha</taxon>
        <taxon>Ephydroidea</taxon>
        <taxon>Drosophilidae</taxon>
        <taxon>Drosophila</taxon>
        <taxon>Sophophora</taxon>
    </lineage>
</organism>
<reference evidence="3" key="3">
    <citation type="submission" date="2015-04" db="EMBL/GenBank/DDBJ databases">
        <authorList>
            <consortium name="FlyBase"/>
        </authorList>
    </citation>
    <scope>NUCLEOTIDE SEQUENCE</scope>
    <source>
        <strain evidence="3">W501</strain>
    </source>
</reference>
<accession>A0A0J9QUY7</accession>
<feature type="signal peptide" evidence="1">
    <location>
        <begin position="1"/>
        <end position="19"/>
    </location>
</feature>
<protein>
    <recommendedName>
        <fullName evidence="2">BPTI/Kunitz inhibitor domain-containing protein</fullName>
    </recommendedName>
</protein>